<evidence type="ECO:0000313" key="1">
    <source>
        <dbReference type="EMBL" id="KRU23012.1"/>
    </source>
</evidence>
<keyword evidence="2" id="KW-1185">Reference proteome</keyword>
<accession>A0A0T6DSQ7</accession>
<organism evidence="1 2">
    <name type="scientific">Psychrobacter piscatorii</name>
    <dbReference type="NCBI Taxonomy" id="554343"/>
    <lineage>
        <taxon>Bacteria</taxon>
        <taxon>Pseudomonadati</taxon>
        <taxon>Pseudomonadota</taxon>
        <taxon>Gammaproteobacteria</taxon>
        <taxon>Moraxellales</taxon>
        <taxon>Moraxellaceae</taxon>
        <taxon>Psychrobacter</taxon>
    </lineage>
</organism>
<dbReference type="RefSeq" id="WP_058024156.1">
    <property type="nucleotide sequence ID" value="NZ_LNDJ01000052.1"/>
</dbReference>
<dbReference type="GeneID" id="300924450"/>
<gene>
    <name evidence="1" type="ORF">AS194_00840</name>
</gene>
<evidence type="ECO:0000313" key="2">
    <source>
        <dbReference type="Proteomes" id="UP000051202"/>
    </source>
</evidence>
<proteinExistence type="predicted"/>
<comment type="caution">
    <text evidence="1">The sequence shown here is derived from an EMBL/GenBank/DDBJ whole genome shotgun (WGS) entry which is preliminary data.</text>
</comment>
<reference evidence="1 2" key="1">
    <citation type="submission" date="2015-11" db="EMBL/GenBank/DDBJ databases">
        <title>Permanent draft genome of Psychrobacter piscatorii LQ58.</title>
        <authorList>
            <person name="Zhou M."/>
            <person name="Dong B."/>
            <person name="Liu Q."/>
        </authorList>
    </citation>
    <scope>NUCLEOTIDE SEQUENCE [LARGE SCALE GENOMIC DNA]</scope>
    <source>
        <strain evidence="1 2">LQ58</strain>
    </source>
</reference>
<protein>
    <submittedName>
        <fullName evidence="1">Uncharacterized protein</fullName>
    </submittedName>
</protein>
<dbReference type="AlphaFoldDB" id="A0A0T6DSQ7"/>
<sequence>MLIELQGSRLTQAILERDDNQVWCAVSNVSDDHAMTAIDNGYYELLVSIVSLGDDGFVCDKGHLWQYAVPVKKVELTQDDVGL</sequence>
<dbReference type="Proteomes" id="UP000051202">
    <property type="component" value="Unassembled WGS sequence"/>
</dbReference>
<dbReference type="EMBL" id="LNDJ01000052">
    <property type="protein sequence ID" value="KRU23012.1"/>
    <property type="molecule type" value="Genomic_DNA"/>
</dbReference>
<name>A0A0T6DSQ7_9GAMM</name>